<keyword evidence="8" id="KW-0143">Chaperone</keyword>
<feature type="region of interest" description="Disordered" evidence="10">
    <location>
        <begin position="291"/>
        <end position="327"/>
    </location>
</feature>
<evidence type="ECO:0000256" key="7">
    <source>
        <dbReference type="ARBA" id="ARBA00023136"/>
    </source>
</evidence>
<dbReference type="PANTHER" id="PTHR12428:SF65">
    <property type="entry name" value="CYTOCHROME C OXIDASE ASSEMBLY PROTEIN COX18, MITOCHONDRIAL"/>
    <property type="match status" value="1"/>
</dbReference>
<reference evidence="13 14" key="1">
    <citation type="journal article" date="2015" name="Genome Announc.">
        <title>Expanding the biotechnology potential of lactobacilli through comparative genomics of 213 strains and associated genera.</title>
        <authorList>
            <person name="Sun Z."/>
            <person name="Harris H.M."/>
            <person name="McCann A."/>
            <person name="Guo C."/>
            <person name="Argimon S."/>
            <person name="Zhang W."/>
            <person name="Yang X."/>
            <person name="Jeffery I.B."/>
            <person name="Cooney J.C."/>
            <person name="Kagawa T.F."/>
            <person name="Liu W."/>
            <person name="Song Y."/>
            <person name="Salvetti E."/>
            <person name="Wrobel A."/>
            <person name="Rasinkangas P."/>
            <person name="Parkhill J."/>
            <person name="Rea M.C."/>
            <person name="O'Sullivan O."/>
            <person name="Ritari J."/>
            <person name="Douillard F.P."/>
            <person name="Paul Ross R."/>
            <person name="Yang R."/>
            <person name="Briner A.E."/>
            <person name="Felis G.E."/>
            <person name="de Vos W.M."/>
            <person name="Barrangou R."/>
            <person name="Klaenhammer T.R."/>
            <person name="Caufield P.W."/>
            <person name="Cui Y."/>
            <person name="Zhang H."/>
            <person name="O'Toole P.W."/>
        </authorList>
    </citation>
    <scope>NUCLEOTIDE SEQUENCE [LARGE SCALE GENOMIC DNA]</scope>
    <source>
        <strain evidence="13 14">DSM 16991</strain>
    </source>
</reference>
<keyword evidence="4 9" id="KW-0812">Transmembrane</keyword>
<keyword evidence="7 11" id="KW-0472">Membrane</keyword>
<dbReference type="GO" id="GO:0005886">
    <property type="term" value="C:plasma membrane"/>
    <property type="evidence" value="ECO:0007669"/>
    <property type="project" value="UniProtKB-SubCell"/>
</dbReference>
<evidence type="ECO:0000256" key="4">
    <source>
        <dbReference type="ARBA" id="ARBA00022692"/>
    </source>
</evidence>
<evidence type="ECO:0000256" key="11">
    <source>
        <dbReference type="SAM" id="Phobius"/>
    </source>
</evidence>
<evidence type="ECO:0000256" key="6">
    <source>
        <dbReference type="ARBA" id="ARBA00022989"/>
    </source>
</evidence>
<gene>
    <name evidence="13" type="ORF">FC91_GL001480</name>
</gene>
<evidence type="ECO:0000256" key="8">
    <source>
        <dbReference type="ARBA" id="ARBA00023186"/>
    </source>
</evidence>
<dbReference type="GO" id="GO:0051205">
    <property type="term" value="P:protein insertion into membrane"/>
    <property type="evidence" value="ECO:0007669"/>
    <property type="project" value="TreeGrafter"/>
</dbReference>
<comment type="similarity">
    <text evidence="9">Belongs to the OXA1/ALB3/YidC family.</text>
</comment>
<dbReference type="GO" id="GO:0032977">
    <property type="term" value="F:membrane insertase activity"/>
    <property type="evidence" value="ECO:0007669"/>
    <property type="project" value="InterPro"/>
</dbReference>
<feature type="transmembrane region" description="Helical" evidence="11">
    <location>
        <begin position="217"/>
        <end position="236"/>
    </location>
</feature>
<feature type="transmembrane region" description="Helical" evidence="11">
    <location>
        <begin position="69"/>
        <end position="90"/>
    </location>
</feature>
<dbReference type="Proteomes" id="UP000050949">
    <property type="component" value="Unassembled WGS sequence"/>
</dbReference>
<feature type="domain" description="Membrane insertase YidC/Oxa/ALB C-terminal" evidence="12">
    <location>
        <begin position="70"/>
        <end position="258"/>
    </location>
</feature>
<dbReference type="GO" id="GO:0015031">
    <property type="term" value="P:protein transport"/>
    <property type="evidence" value="ECO:0007669"/>
    <property type="project" value="UniProtKB-KW"/>
</dbReference>
<proteinExistence type="inferred from homology"/>
<evidence type="ECO:0000256" key="10">
    <source>
        <dbReference type="SAM" id="MobiDB-lite"/>
    </source>
</evidence>
<dbReference type="InterPro" id="IPR028055">
    <property type="entry name" value="YidC/Oxa/ALB_C"/>
</dbReference>
<evidence type="ECO:0000259" key="12">
    <source>
        <dbReference type="Pfam" id="PF02096"/>
    </source>
</evidence>
<feature type="compositionally biased region" description="Basic and acidic residues" evidence="10">
    <location>
        <begin position="309"/>
        <end position="318"/>
    </location>
</feature>
<dbReference type="InterPro" id="IPR047196">
    <property type="entry name" value="YidC_ALB_C"/>
</dbReference>
<dbReference type="PANTHER" id="PTHR12428">
    <property type="entry name" value="OXA1"/>
    <property type="match status" value="1"/>
</dbReference>
<keyword evidence="3" id="KW-1003">Cell membrane</keyword>
<dbReference type="eggNOG" id="COG0706">
    <property type="taxonomic scope" value="Bacteria"/>
</dbReference>
<evidence type="ECO:0000256" key="9">
    <source>
        <dbReference type="RuleBase" id="RU003945"/>
    </source>
</evidence>
<dbReference type="EMBL" id="AZFW01000146">
    <property type="protein sequence ID" value="KRM24084.1"/>
    <property type="molecule type" value="Genomic_DNA"/>
</dbReference>
<evidence type="ECO:0000256" key="1">
    <source>
        <dbReference type="ARBA" id="ARBA00004651"/>
    </source>
</evidence>
<feature type="transmembrane region" description="Helical" evidence="11">
    <location>
        <begin position="189"/>
        <end position="210"/>
    </location>
</feature>
<evidence type="ECO:0000256" key="5">
    <source>
        <dbReference type="ARBA" id="ARBA00022927"/>
    </source>
</evidence>
<keyword evidence="6 11" id="KW-1133">Transmembrane helix</keyword>
<protein>
    <recommendedName>
        <fullName evidence="12">Membrane insertase YidC/Oxa/ALB C-terminal domain-containing protein</fullName>
    </recommendedName>
</protein>
<accession>A0A0R1X6E0</accession>
<dbReference type="Pfam" id="PF02096">
    <property type="entry name" value="60KD_IMP"/>
    <property type="match status" value="1"/>
</dbReference>
<dbReference type="PROSITE" id="PS51257">
    <property type="entry name" value="PROKAR_LIPOPROTEIN"/>
    <property type="match status" value="1"/>
</dbReference>
<evidence type="ECO:0000313" key="14">
    <source>
        <dbReference type="Proteomes" id="UP000050949"/>
    </source>
</evidence>
<dbReference type="CDD" id="cd20070">
    <property type="entry name" value="5TM_YidC_Alb3"/>
    <property type="match status" value="1"/>
</dbReference>
<feature type="compositionally biased region" description="Low complexity" evidence="10">
    <location>
        <begin position="291"/>
        <end position="308"/>
    </location>
</feature>
<dbReference type="NCBIfam" id="TIGR03592">
    <property type="entry name" value="yidC_oxa1_cterm"/>
    <property type="match status" value="1"/>
</dbReference>
<dbReference type="PATRIC" id="fig|1122147.4.peg.1535"/>
<dbReference type="InterPro" id="IPR001708">
    <property type="entry name" value="YidC/ALB3/OXA1/COX18"/>
</dbReference>
<keyword evidence="5" id="KW-0653">Protein transport</keyword>
<evidence type="ECO:0000256" key="3">
    <source>
        <dbReference type="ARBA" id="ARBA00022475"/>
    </source>
</evidence>
<dbReference type="OrthoDB" id="9780552at2"/>
<dbReference type="AlphaFoldDB" id="A0A0R1X6E0"/>
<organism evidence="13 14">
    <name type="scientific">Schleiferilactobacillus harbinensis DSM 16991</name>
    <dbReference type="NCBI Taxonomy" id="1122147"/>
    <lineage>
        <taxon>Bacteria</taxon>
        <taxon>Bacillati</taxon>
        <taxon>Bacillota</taxon>
        <taxon>Bacilli</taxon>
        <taxon>Lactobacillales</taxon>
        <taxon>Lactobacillaceae</taxon>
        <taxon>Schleiferilactobacillus</taxon>
    </lineage>
</organism>
<feature type="transmembrane region" description="Helical" evidence="11">
    <location>
        <begin position="143"/>
        <end position="165"/>
    </location>
</feature>
<name>A0A0R1X6E0_9LACO</name>
<keyword evidence="2" id="KW-0813">Transport</keyword>
<comment type="caution">
    <text evidence="13">The sequence shown here is derived from an EMBL/GenBank/DDBJ whole genome shotgun (WGS) entry which is preliminary data.</text>
</comment>
<evidence type="ECO:0000313" key="13">
    <source>
        <dbReference type="EMBL" id="KRM24084.1"/>
    </source>
</evidence>
<dbReference type="PRINTS" id="PR00701">
    <property type="entry name" value="60KDINNERMP"/>
</dbReference>
<evidence type="ECO:0000256" key="2">
    <source>
        <dbReference type="ARBA" id="ARBA00022448"/>
    </source>
</evidence>
<comment type="subcellular location">
    <subcellularLocation>
        <location evidence="1">Cell membrane</location>
        <topology evidence="1">Multi-pass membrane protein</topology>
    </subcellularLocation>
    <subcellularLocation>
        <location evidence="9">Membrane</location>
        <topology evidence="9">Multi-pass membrane protein</topology>
    </subcellularLocation>
</comment>
<dbReference type="RefSeq" id="WP_027828470.1">
    <property type="nucleotide sequence ID" value="NZ_AZFW01000146.1"/>
</dbReference>
<sequence>MLKKKYMRYALILASLAVLLVVLGGCAPQNMTTMKPPTSGPMGWTYQYLAIPLRHFMAWCAKMISGPNAYGWGILILTVIIRLIIMPLMLHQQSKTTYQQEKMAAIQPQLQLLQKFQKRDDLTMEQKQQLSVKQMELFKKNNVSMLGGIGCLPMLIQLPILWALYQSIQFTPQIAQATFFGINLGQRNYLIAILATIVAAAQSGMMLIGVPEAQKKTMMTTLFLAPLMTIMFTLFLPAGLGLYMLATNLVMVFQQAITTWIIQPRMKARAARELKESPVVQVVTEDMFGTPAASTEAGGAAADPALTAIHERNRERNAGKQQRPRNS</sequence>